<evidence type="ECO:0000313" key="8">
    <source>
        <dbReference type="Proteomes" id="UP001044222"/>
    </source>
</evidence>
<sequence>MNIQFSVPDQDPSVEWHYKFRRSPRTHHVTTMWIRRAEGSYCQISTNLRNMHFEDSSNVTLLFHFWDVHGPAGMVLSVFLVLLLTVFYELLKVWKIWLGEGPVSPPAPPPSSTESLGSSTALGSGPHLESSPSESSLTPGPGPHPQKKLADAHPADVHPRRPGDARLPADAVRHVLQRLDLPGGHRGLPDRLLPGLPSAGKILREEMEMEREREIETLFFSLDGALL</sequence>
<keyword evidence="3 5" id="KW-1133">Transmembrane helix</keyword>
<dbReference type="GO" id="GO:0031902">
    <property type="term" value="C:late endosome membrane"/>
    <property type="evidence" value="ECO:0007669"/>
    <property type="project" value="UniProtKB-SubCell"/>
</dbReference>
<feature type="compositionally biased region" description="Low complexity" evidence="6">
    <location>
        <begin position="122"/>
        <end position="139"/>
    </location>
</feature>
<evidence type="ECO:0000256" key="6">
    <source>
        <dbReference type="SAM" id="MobiDB-lite"/>
    </source>
</evidence>
<gene>
    <name evidence="7" type="ORF">ANANG_G00258920</name>
</gene>
<comment type="subcellular location">
    <subcellularLocation>
        <location evidence="1">Late endosome membrane</location>
        <topology evidence="1">Multi-pass membrane protein</topology>
    </subcellularLocation>
    <subcellularLocation>
        <location evidence="5">Membrane</location>
        <topology evidence="5">Multi-pass membrane protein</topology>
    </subcellularLocation>
</comment>
<feature type="compositionally biased region" description="Basic and acidic residues" evidence="6">
    <location>
        <begin position="148"/>
        <end position="164"/>
    </location>
</feature>
<keyword evidence="5" id="KW-0186">Copper</keyword>
<feature type="region of interest" description="Disordered" evidence="6">
    <location>
        <begin position="103"/>
        <end position="166"/>
    </location>
</feature>
<evidence type="ECO:0000256" key="5">
    <source>
        <dbReference type="RuleBase" id="RU367022"/>
    </source>
</evidence>
<keyword evidence="5" id="KW-0406">Ion transport</keyword>
<accession>A0A9D3RKX8</accession>
<dbReference type="Pfam" id="PF04145">
    <property type="entry name" value="Ctr"/>
    <property type="match status" value="1"/>
</dbReference>
<dbReference type="PANTHER" id="PTHR12483:SF8">
    <property type="entry name" value="PROTEIN SLC31A2"/>
    <property type="match status" value="1"/>
</dbReference>
<keyword evidence="5" id="KW-0813">Transport</keyword>
<keyword evidence="2 5" id="KW-0812">Transmembrane</keyword>
<evidence type="ECO:0000256" key="1">
    <source>
        <dbReference type="ARBA" id="ARBA00004107"/>
    </source>
</evidence>
<reference evidence="7" key="1">
    <citation type="submission" date="2021-01" db="EMBL/GenBank/DDBJ databases">
        <title>A chromosome-scale assembly of European eel, Anguilla anguilla.</title>
        <authorList>
            <person name="Henkel C."/>
            <person name="Jong-Raadsen S.A."/>
            <person name="Dufour S."/>
            <person name="Weltzien F.-A."/>
            <person name="Palstra A.P."/>
            <person name="Pelster B."/>
            <person name="Spaink H.P."/>
            <person name="Van Den Thillart G.E."/>
            <person name="Jansen H."/>
            <person name="Zahm M."/>
            <person name="Klopp C."/>
            <person name="Cedric C."/>
            <person name="Louis A."/>
            <person name="Berthelot C."/>
            <person name="Parey E."/>
            <person name="Roest Crollius H."/>
            <person name="Montfort J."/>
            <person name="Robinson-Rechavi M."/>
            <person name="Bucao C."/>
            <person name="Bouchez O."/>
            <person name="Gislard M."/>
            <person name="Lluch J."/>
            <person name="Milhes M."/>
            <person name="Lampietro C."/>
            <person name="Lopez Roques C."/>
            <person name="Donnadieu C."/>
            <person name="Braasch I."/>
            <person name="Desvignes T."/>
            <person name="Postlethwait J."/>
            <person name="Bobe J."/>
            <person name="Guiguen Y."/>
            <person name="Dirks R."/>
        </authorList>
    </citation>
    <scope>NUCLEOTIDE SEQUENCE</scope>
    <source>
        <strain evidence="7">Tag_6206</strain>
        <tissue evidence="7">Liver</tissue>
    </source>
</reference>
<evidence type="ECO:0000256" key="4">
    <source>
        <dbReference type="ARBA" id="ARBA00023136"/>
    </source>
</evidence>
<feature type="transmembrane region" description="Helical" evidence="5">
    <location>
        <begin position="72"/>
        <end position="91"/>
    </location>
</feature>
<evidence type="ECO:0000256" key="3">
    <source>
        <dbReference type="ARBA" id="ARBA00022989"/>
    </source>
</evidence>
<proteinExistence type="inferred from homology"/>
<keyword evidence="4 5" id="KW-0472">Membrane</keyword>
<dbReference type="Proteomes" id="UP001044222">
    <property type="component" value="Chromosome 15"/>
</dbReference>
<dbReference type="AlphaFoldDB" id="A0A9D3RKX8"/>
<evidence type="ECO:0000256" key="2">
    <source>
        <dbReference type="ARBA" id="ARBA00022692"/>
    </source>
</evidence>
<organism evidence="7 8">
    <name type="scientific">Anguilla anguilla</name>
    <name type="common">European freshwater eel</name>
    <name type="synonym">Muraena anguilla</name>
    <dbReference type="NCBI Taxonomy" id="7936"/>
    <lineage>
        <taxon>Eukaryota</taxon>
        <taxon>Metazoa</taxon>
        <taxon>Chordata</taxon>
        <taxon>Craniata</taxon>
        <taxon>Vertebrata</taxon>
        <taxon>Euteleostomi</taxon>
        <taxon>Actinopterygii</taxon>
        <taxon>Neopterygii</taxon>
        <taxon>Teleostei</taxon>
        <taxon>Anguilliformes</taxon>
        <taxon>Anguillidae</taxon>
        <taxon>Anguilla</taxon>
    </lineage>
</organism>
<dbReference type="GO" id="GO:0005375">
    <property type="term" value="F:copper ion transmembrane transporter activity"/>
    <property type="evidence" value="ECO:0007669"/>
    <property type="project" value="UniProtKB-UniRule"/>
</dbReference>
<dbReference type="PANTHER" id="PTHR12483">
    <property type="entry name" value="SOLUTE CARRIER FAMILY 31 COPPER TRANSPORTERS"/>
    <property type="match status" value="1"/>
</dbReference>
<evidence type="ECO:0000313" key="7">
    <source>
        <dbReference type="EMBL" id="KAG5834193.1"/>
    </source>
</evidence>
<comment type="similarity">
    <text evidence="5">Belongs to the copper transporter (Ctr) (TC 1.A.56) family. SLC31A subfamily.</text>
</comment>
<comment type="caution">
    <text evidence="7">The sequence shown here is derived from an EMBL/GenBank/DDBJ whole genome shotgun (WGS) entry which is preliminary data.</text>
</comment>
<keyword evidence="5" id="KW-0187">Copper transport</keyword>
<keyword evidence="8" id="KW-1185">Reference proteome</keyword>
<name>A0A9D3RKX8_ANGAN</name>
<dbReference type="InterPro" id="IPR007274">
    <property type="entry name" value="Cop_transporter"/>
</dbReference>
<protein>
    <recommendedName>
        <fullName evidence="5">Copper transport protein</fullName>
    </recommendedName>
</protein>
<dbReference type="EMBL" id="JAFIRN010000015">
    <property type="protein sequence ID" value="KAG5834193.1"/>
    <property type="molecule type" value="Genomic_DNA"/>
</dbReference>